<gene>
    <name evidence="2" type="ORF">C0J50_23120</name>
</gene>
<evidence type="ECO:0000313" key="2">
    <source>
        <dbReference type="EMBL" id="KAI5617339.1"/>
    </source>
</evidence>
<dbReference type="EMBL" id="MU551705">
    <property type="protein sequence ID" value="KAI5617339.1"/>
    <property type="molecule type" value="Genomic_DNA"/>
</dbReference>
<keyword evidence="1" id="KW-0732">Signal</keyword>
<comment type="caution">
    <text evidence="2">The sequence shown here is derived from an EMBL/GenBank/DDBJ whole genome shotgun (WGS) entry which is preliminary data.</text>
</comment>
<feature type="chain" id="PRO_5042287686" evidence="1">
    <location>
        <begin position="24"/>
        <end position="133"/>
    </location>
</feature>
<evidence type="ECO:0000256" key="1">
    <source>
        <dbReference type="SAM" id="SignalP"/>
    </source>
</evidence>
<dbReference type="Proteomes" id="UP001205998">
    <property type="component" value="Unassembled WGS sequence"/>
</dbReference>
<reference evidence="2" key="1">
    <citation type="submission" date="2018-07" db="EMBL/GenBank/DDBJ databases">
        <title>Comparative genomics of catfishes provides insights into carnivory and benthic adaptation.</title>
        <authorList>
            <person name="Zhang Y."/>
            <person name="Wang D."/>
            <person name="Peng Z."/>
            <person name="Zheng S."/>
            <person name="Shao F."/>
            <person name="Tao W."/>
        </authorList>
    </citation>
    <scope>NUCLEOTIDE SEQUENCE</scope>
    <source>
        <strain evidence="2">Chongqing</strain>
    </source>
</reference>
<organism evidence="2 3">
    <name type="scientific">Silurus asotus</name>
    <name type="common">Amur catfish</name>
    <name type="synonym">Parasilurus asotus</name>
    <dbReference type="NCBI Taxonomy" id="30991"/>
    <lineage>
        <taxon>Eukaryota</taxon>
        <taxon>Metazoa</taxon>
        <taxon>Chordata</taxon>
        <taxon>Craniata</taxon>
        <taxon>Vertebrata</taxon>
        <taxon>Euteleostomi</taxon>
        <taxon>Actinopterygii</taxon>
        <taxon>Neopterygii</taxon>
        <taxon>Teleostei</taxon>
        <taxon>Ostariophysi</taxon>
        <taxon>Siluriformes</taxon>
        <taxon>Siluridae</taxon>
        <taxon>Silurus</taxon>
    </lineage>
</organism>
<accession>A0AAD5FIX8</accession>
<feature type="signal peptide" evidence="1">
    <location>
        <begin position="1"/>
        <end position="23"/>
    </location>
</feature>
<proteinExistence type="predicted"/>
<dbReference type="AlphaFoldDB" id="A0AAD5FIX8"/>
<name>A0AAD5FIX8_SILAS</name>
<evidence type="ECO:0000313" key="3">
    <source>
        <dbReference type="Proteomes" id="UP001205998"/>
    </source>
</evidence>
<protein>
    <submittedName>
        <fullName evidence="2">Uncharacterized protein</fullName>
    </submittedName>
</protein>
<keyword evidence="3" id="KW-1185">Reference proteome</keyword>
<sequence length="133" mass="14585">MRGQSSISVLLLVLFSAAETAGGFSGDDDSYRSQRYLRLSPILEQPARSLALAPKRTSSTFRQVPRDHQELSFLAKTDEEERVEDPGVSARHIVTVIVNDEFIKFLQDGAGKREILELGAVDSGGVGNRLEPV</sequence>